<proteinExistence type="predicted"/>
<dbReference type="Gene3D" id="3.30.300.20">
    <property type="match status" value="1"/>
</dbReference>
<organism evidence="1 2">
    <name type="scientific">Diversispora eburnea</name>
    <dbReference type="NCBI Taxonomy" id="1213867"/>
    <lineage>
        <taxon>Eukaryota</taxon>
        <taxon>Fungi</taxon>
        <taxon>Fungi incertae sedis</taxon>
        <taxon>Mucoromycota</taxon>
        <taxon>Glomeromycotina</taxon>
        <taxon>Glomeromycetes</taxon>
        <taxon>Diversisporales</taxon>
        <taxon>Diversisporaceae</taxon>
        <taxon>Diversispora</taxon>
    </lineage>
</organism>
<reference evidence="1" key="1">
    <citation type="submission" date="2021-06" db="EMBL/GenBank/DDBJ databases">
        <authorList>
            <person name="Kallberg Y."/>
            <person name="Tangrot J."/>
            <person name="Rosling A."/>
        </authorList>
    </citation>
    <scope>NUCLEOTIDE SEQUENCE</scope>
    <source>
        <strain evidence="1">AZ414A</strain>
    </source>
</reference>
<dbReference type="InterPro" id="IPR023799">
    <property type="entry name" value="RbfA_dom_sf"/>
</dbReference>
<sequence>MFTFYSSSSGNLVNVAKYTKFNKFYAFQLLTNIFSRQLKVPSNPVYIPVNEDAEEILENYYIPGKYQHFLKKNRRKLKKEAREESYFGKEPPLKYTSRKSRIEQYPNVTEEITYIDGEKFITPIVSNNSTQRNLAQRLNRAIIKCNDEVPHAFLTSAFIRVVNISISPNLKIARVWWRPEGQKGISKAVIENSFNQHLTQYRSMLQRSMYVKKPPKIIFCREDLQLKDINKILVQIEEELNGNQQRQQPEDIKLENEKDLTDGLQVLTSLDDNDIKK</sequence>
<dbReference type="Proteomes" id="UP000789706">
    <property type="component" value="Unassembled WGS sequence"/>
</dbReference>
<dbReference type="InterPro" id="IPR015946">
    <property type="entry name" value="KH_dom-like_a/b"/>
</dbReference>
<protein>
    <submittedName>
        <fullName evidence="1">2883_t:CDS:1</fullName>
    </submittedName>
</protein>
<evidence type="ECO:0000313" key="2">
    <source>
        <dbReference type="Proteomes" id="UP000789706"/>
    </source>
</evidence>
<accession>A0A9N8VGI4</accession>
<dbReference type="AlphaFoldDB" id="A0A9N8VGI4"/>
<dbReference type="OrthoDB" id="2375228at2759"/>
<keyword evidence="2" id="KW-1185">Reference proteome</keyword>
<evidence type="ECO:0000313" key="1">
    <source>
        <dbReference type="EMBL" id="CAG8452264.1"/>
    </source>
</evidence>
<dbReference type="EMBL" id="CAJVPK010000116">
    <property type="protein sequence ID" value="CAG8452264.1"/>
    <property type="molecule type" value="Genomic_DNA"/>
</dbReference>
<comment type="caution">
    <text evidence="1">The sequence shown here is derived from an EMBL/GenBank/DDBJ whole genome shotgun (WGS) entry which is preliminary data.</text>
</comment>
<gene>
    <name evidence="1" type="ORF">DEBURN_LOCUS2211</name>
</gene>
<name>A0A9N8VGI4_9GLOM</name>
<dbReference type="SUPFAM" id="SSF89919">
    <property type="entry name" value="Ribosome-binding factor A, RbfA"/>
    <property type="match status" value="1"/>
</dbReference>